<dbReference type="PANTHER" id="PTHR10073:SF47">
    <property type="entry name" value="DNA MISMATCH REPAIR PROTEIN MLH3"/>
    <property type="match status" value="1"/>
</dbReference>
<sequence length="868" mass="96927">MSEQLTIGPLPEETRSKLRATQILTSLPQIVSELLQNALDATATQIDIGVDTEEWTCWVRDDGEGLNKEGLEQLGTNGRYNTSKKYASGFMNSSSTFGFRGEALASAGEIACLEICSRTSKSRNTWSLIIKGGKQLYLGPAVRWKRESSGTTVCIRDAFYNLPVRRRSHSNSSRTWELLQREMECYALVFPHVSFSLDDSSTRGSHSQSHKHSVIRIAKSPSTLNCFKSLYGQALTEQIEEITFASESIKIEGFISLTGASSKAYQFLYINRHPMSMSDFGRTIDSEFSSSSFGKNALDEGGETDFPRSTIRRSPRKLEKKPVYVLNITVAPEDVDNCVEPSKTAVKLRNQADALSCLRKVIRQFLDRHGFYSRNTTAGLMSSLSPSPRKRRKQDYQYVEDSGYAEDDSAAALSELSIENKTPAPPRVSAPLYTSLDAPAEEIVWQDPSTREQFVVDSRTGHSFRFPEIHVRQTCNDHSSTSISGSPSGPPSRRTLRQQISNSVPISSTNNPETPTVPEWLGRALQNNRAYAVPENRIPSHQVQPPIGQSTSRLNSFQKIEHVCHRPPDLSMTARFQVDSLSSGSTTPSFSKEELFEAETIGQVDRKFVACRILRSGAFAQSFLVLVDQHAADERIRVERFLKELCLGMHRTEHGGVDEGPHVRQLIPPLPVLLTRHEALRILQSQEVRNIYHGWGVQFVEASKGLSNSDGDSDSGRSTPYLQLLVSTIPEIISDKLLQGDELRDFIKGILGQIQNGELLSDSHLHFPSKGDTDEAVWLKVVRRCPKVLLDLVNSRACRGAIMFNDALSLDQCEKLVKQLSQTVFPFQCAHGRPSLLSLIETGVLRKDPSSSRDLRNRWARLETMEES</sequence>
<dbReference type="InterPro" id="IPR014790">
    <property type="entry name" value="MutL_C"/>
</dbReference>
<dbReference type="GO" id="GO:0006298">
    <property type="term" value="P:mismatch repair"/>
    <property type="evidence" value="ECO:0007669"/>
    <property type="project" value="InterPro"/>
</dbReference>
<dbReference type="PROSITE" id="PS00058">
    <property type="entry name" value="DNA_MISMATCH_REPAIR_1"/>
    <property type="match status" value="1"/>
</dbReference>
<protein>
    <recommendedName>
        <fullName evidence="8">MutL C-terminal dimerisation domain-containing protein</fullName>
    </recommendedName>
</protein>
<dbReference type="GO" id="GO:0140664">
    <property type="term" value="F:ATP-dependent DNA damage sensor activity"/>
    <property type="evidence" value="ECO:0007669"/>
    <property type="project" value="InterPro"/>
</dbReference>
<accession>A0A9P6ETL9</accession>
<dbReference type="Pfam" id="PF01119">
    <property type="entry name" value="DNA_mis_repair"/>
    <property type="match status" value="1"/>
</dbReference>
<dbReference type="GO" id="GO:0030983">
    <property type="term" value="F:mismatched DNA binding"/>
    <property type="evidence" value="ECO:0007669"/>
    <property type="project" value="InterPro"/>
</dbReference>
<dbReference type="SMART" id="SM01340">
    <property type="entry name" value="DNA_mis_repair"/>
    <property type="match status" value="1"/>
</dbReference>
<dbReference type="Gene3D" id="3.30.1540.20">
    <property type="entry name" value="MutL, C-terminal domain, dimerisation subdomain"/>
    <property type="match status" value="1"/>
</dbReference>
<evidence type="ECO:0000256" key="2">
    <source>
        <dbReference type="ARBA" id="ARBA00022763"/>
    </source>
</evidence>
<dbReference type="InterPro" id="IPR013507">
    <property type="entry name" value="DNA_mismatch_S5_2-like"/>
</dbReference>
<proteinExistence type="inferred from homology"/>
<dbReference type="InterPro" id="IPR014762">
    <property type="entry name" value="DNA_mismatch_repair_CS"/>
</dbReference>
<dbReference type="Gene3D" id="3.30.565.10">
    <property type="entry name" value="Histidine kinase-like ATPase, C-terminal domain"/>
    <property type="match status" value="1"/>
</dbReference>
<dbReference type="AlphaFoldDB" id="A0A9P6ETL9"/>
<dbReference type="Proteomes" id="UP000807306">
    <property type="component" value="Unassembled WGS sequence"/>
</dbReference>
<evidence type="ECO:0000313" key="6">
    <source>
        <dbReference type="EMBL" id="KAF9534670.1"/>
    </source>
</evidence>
<feature type="region of interest" description="Disordered" evidence="3">
    <location>
        <begin position="377"/>
        <end position="403"/>
    </location>
</feature>
<dbReference type="Gene3D" id="3.30.230.10">
    <property type="match status" value="1"/>
</dbReference>
<dbReference type="InterPro" id="IPR042120">
    <property type="entry name" value="MutL_C_dimsub"/>
</dbReference>
<evidence type="ECO:0000256" key="1">
    <source>
        <dbReference type="ARBA" id="ARBA00006082"/>
    </source>
</evidence>
<keyword evidence="2" id="KW-0227">DNA damage</keyword>
<evidence type="ECO:0008006" key="8">
    <source>
        <dbReference type="Google" id="ProtNLM"/>
    </source>
</evidence>
<dbReference type="Pfam" id="PF13589">
    <property type="entry name" value="HATPase_c_3"/>
    <property type="match status" value="1"/>
</dbReference>
<comment type="similarity">
    <text evidence="1">Belongs to the DNA mismatch repair MutL/HexB family.</text>
</comment>
<dbReference type="GO" id="GO:0005524">
    <property type="term" value="F:ATP binding"/>
    <property type="evidence" value="ECO:0007669"/>
    <property type="project" value="InterPro"/>
</dbReference>
<dbReference type="InterPro" id="IPR038973">
    <property type="entry name" value="MutL/Mlh/Pms-like"/>
</dbReference>
<evidence type="ECO:0000313" key="7">
    <source>
        <dbReference type="Proteomes" id="UP000807306"/>
    </source>
</evidence>
<dbReference type="SUPFAM" id="SSF118116">
    <property type="entry name" value="DNA mismatch repair protein MutL"/>
    <property type="match status" value="1"/>
</dbReference>
<dbReference type="InterPro" id="IPR037198">
    <property type="entry name" value="MutL_C_sf"/>
</dbReference>
<dbReference type="PANTHER" id="PTHR10073">
    <property type="entry name" value="DNA MISMATCH REPAIR PROTEIN MLH, PMS, MUTL"/>
    <property type="match status" value="1"/>
</dbReference>
<feature type="region of interest" description="Disordered" evidence="3">
    <location>
        <begin position="471"/>
        <end position="495"/>
    </location>
</feature>
<keyword evidence="7" id="KW-1185">Reference proteome</keyword>
<organism evidence="6 7">
    <name type="scientific">Crepidotus variabilis</name>
    <dbReference type="NCBI Taxonomy" id="179855"/>
    <lineage>
        <taxon>Eukaryota</taxon>
        <taxon>Fungi</taxon>
        <taxon>Dikarya</taxon>
        <taxon>Basidiomycota</taxon>
        <taxon>Agaricomycotina</taxon>
        <taxon>Agaricomycetes</taxon>
        <taxon>Agaricomycetidae</taxon>
        <taxon>Agaricales</taxon>
        <taxon>Agaricineae</taxon>
        <taxon>Crepidotaceae</taxon>
        <taxon>Crepidotus</taxon>
    </lineage>
</organism>
<dbReference type="SUPFAM" id="SSF55874">
    <property type="entry name" value="ATPase domain of HSP90 chaperone/DNA topoisomerase II/histidine kinase"/>
    <property type="match status" value="1"/>
</dbReference>
<comment type="caution">
    <text evidence="6">The sequence shown here is derived from an EMBL/GenBank/DDBJ whole genome shotgun (WGS) entry which is preliminary data.</text>
</comment>
<dbReference type="SUPFAM" id="SSF54211">
    <property type="entry name" value="Ribosomal protein S5 domain 2-like"/>
    <property type="match status" value="1"/>
</dbReference>
<name>A0A9P6ETL9_9AGAR</name>
<feature type="compositionally biased region" description="Low complexity" evidence="3">
    <location>
        <begin position="479"/>
        <end position="493"/>
    </location>
</feature>
<dbReference type="InterPro" id="IPR036890">
    <property type="entry name" value="HATPase_C_sf"/>
</dbReference>
<dbReference type="OrthoDB" id="429932at2759"/>
<evidence type="ECO:0000256" key="3">
    <source>
        <dbReference type="SAM" id="MobiDB-lite"/>
    </source>
</evidence>
<dbReference type="EMBL" id="MU157825">
    <property type="protein sequence ID" value="KAF9534670.1"/>
    <property type="molecule type" value="Genomic_DNA"/>
</dbReference>
<dbReference type="GO" id="GO:0061982">
    <property type="term" value="P:meiosis I cell cycle process"/>
    <property type="evidence" value="ECO:0007669"/>
    <property type="project" value="UniProtKB-ARBA"/>
</dbReference>
<reference evidence="6" key="1">
    <citation type="submission" date="2020-11" db="EMBL/GenBank/DDBJ databases">
        <authorList>
            <consortium name="DOE Joint Genome Institute"/>
            <person name="Ahrendt S."/>
            <person name="Riley R."/>
            <person name="Andreopoulos W."/>
            <person name="Labutti K."/>
            <person name="Pangilinan J."/>
            <person name="Ruiz-Duenas F.J."/>
            <person name="Barrasa J.M."/>
            <person name="Sanchez-Garcia M."/>
            <person name="Camarero S."/>
            <person name="Miyauchi S."/>
            <person name="Serrano A."/>
            <person name="Linde D."/>
            <person name="Babiker R."/>
            <person name="Drula E."/>
            <person name="Ayuso-Fernandez I."/>
            <person name="Pacheco R."/>
            <person name="Padilla G."/>
            <person name="Ferreira P."/>
            <person name="Barriuso J."/>
            <person name="Kellner H."/>
            <person name="Castanera R."/>
            <person name="Alfaro M."/>
            <person name="Ramirez L."/>
            <person name="Pisabarro A.G."/>
            <person name="Kuo A."/>
            <person name="Tritt A."/>
            <person name="Lipzen A."/>
            <person name="He G."/>
            <person name="Yan M."/>
            <person name="Ng V."/>
            <person name="Cullen D."/>
            <person name="Martin F."/>
            <person name="Rosso M.-N."/>
            <person name="Henrissat B."/>
            <person name="Hibbett D."/>
            <person name="Martinez A.T."/>
            <person name="Grigoriev I.V."/>
        </authorList>
    </citation>
    <scope>NUCLEOTIDE SEQUENCE</scope>
    <source>
        <strain evidence="6">CBS 506.95</strain>
    </source>
</reference>
<dbReference type="SMART" id="SM00853">
    <property type="entry name" value="MutL_C"/>
    <property type="match status" value="1"/>
</dbReference>
<dbReference type="InterPro" id="IPR020568">
    <property type="entry name" value="Ribosomal_Su5_D2-typ_SF"/>
</dbReference>
<feature type="domain" description="DNA mismatch repair protein S5" evidence="5">
    <location>
        <begin position="227"/>
        <end position="367"/>
    </location>
</feature>
<dbReference type="GO" id="GO:0032300">
    <property type="term" value="C:mismatch repair complex"/>
    <property type="evidence" value="ECO:0007669"/>
    <property type="project" value="InterPro"/>
</dbReference>
<dbReference type="InterPro" id="IPR014721">
    <property type="entry name" value="Ribsml_uS5_D2-typ_fold_subgr"/>
</dbReference>
<dbReference type="GO" id="GO:0016887">
    <property type="term" value="F:ATP hydrolysis activity"/>
    <property type="evidence" value="ECO:0007669"/>
    <property type="project" value="InterPro"/>
</dbReference>
<gene>
    <name evidence="6" type="ORF">CPB83DRAFT_802764</name>
</gene>
<evidence type="ECO:0000259" key="5">
    <source>
        <dbReference type="SMART" id="SM01340"/>
    </source>
</evidence>
<feature type="domain" description="MutL C-terminal dimerisation" evidence="4">
    <location>
        <begin position="600"/>
        <end position="808"/>
    </location>
</feature>
<evidence type="ECO:0000259" key="4">
    <source>
        <dbReference type="SMART" id="SM00853"/>
    </source>
</evidence>